<dbReference type="PANTHER" id="PTHR30319:SF1">
    <property type="entry name" value="TRANSCRIPTIONAL REPRESSOR PAAX"/>
    <property type="match status" value="1"/>
</dbReference>
<dbReference type="GO" id="GO:0006351">
    <property type="term" value="P:DNA-templated transcription"/>
    <property type="evidence" value="ECO:0007669"/>
    <property type="project" value="TreeGrafter"/>
</dbReference>
<dbReference type="Pfam" id="PF20803">
    <property type="entry name" value="PaaX_M"/>
    <property type="match status" value="1"/>
</dbReference>
<evidence type="ECO:0000313" key="4">
    <source>
        <dbReference type="Proteomes" id="UP000229401"/>
    </source>
</evidence>
<organism evidence="3 4">
    <name type="scientific">Candidatus Roizmanbacteria bacterium CG_4_10_14_0_8_um_filter_33_9</name>
    <dbReference type="NCBI Taxonomy" id="1974826"/>
    <lineage>
        <taxon>Bacteria</taxon>
        <taxon>Candidatus Roizmaniibacteriota</taxon>
    </lineage>
</organism>
<protein>
    <submittedName>
        <fullName evidence="3">Uncharacterized protein</fullName>
    </submittedName>
</protein>
<proteinExistence type="predicted"/>
<comment type="caution">
    <text evidence="3">The sequence shown here is derived from an EMBL/GenBank/DDBJ whole genome shotgun (WGS) entry which is preliminary data.</text>
</comment>
<dbReference type="AlphaFoldDB" id="A0A2M7QKH2"/>
<dbReference type="InterPro" id="IPR013225">
    <property type="entry name" value="PaaX_C"/>
</dbReference>
<sequence>MAVKDRRTKILLSLFLISDVSFPPVIIDDKLQTIFDFSFNQKTKTTLTQLAKEGMIEKQGESEVASDTVTCKLTEKGFNELCMEFPSFRFLKYTWDKKWRVISYEIPESKREIRDRLRREMQGWGLGPWHRSFWLTPHPIIPELNKLVSGRVEEQYIQAFESDHVLGDKNILIEKVWGKTQLDKKYREMFKKWHEILSHDGDKGEKLTKVVNEYIPLLREDPGLPEELIGKTWIGFEALNIFKEIKSILLS</sequence>
<evidence type="ECO:0000259" key="1">
    <source>
        <dbReference type="Pfam" id="PF08223"/>
    </source>
</evidence>
<dbReference type="InterPro" id="IPR048846">
    <property type="entry name" value="PaaX-like_central"/>
</dbReference>
<evidence type="ECO:0000259" key="2">
    <source>
        <dbReference type="Pfam" id="PF20803"/>
    </source>
</evidence>
<dbReference type="Gene3D" id="3.30.70.2650">
    <property type="match status" value="1"/>
</dbReference>
<dbReference type="Proteomes" id="UP000229401">
    <property type="component" value="Unassembled WGS sequence"/>
</dbReference>
<dbReference type="PANTHER" id="PTHR30319">
    <property type="entry name" value="PHENYLACETIC ACID REGULATOR-RELATED TRANSCRIPTIONAL REPRESSOR"/>
    <property type="match status" value="1"/>
</dbReference>
<feature type="domain" description="Transcriptional repressor PaaX-like central Cas2-like" evidence="2">
    <location>
        <begin position="94"/>
        <end position="169"/>
    </location>
</feature>
<gene>
    <name evidence="3" type="ORF">COY87_01375</name>
</gene>
<accession>A0A2M7QKH2</accession>
<dbReference type="EMBL" id="PFLI01000051">
    <property type="protein sequence ID" value="PIY72350.1"/>
    <property type="molecule type" value="Genomic_DNA"/>
</dbReference>
<evidence type="ECO:0000313" key="3">
    <source>
        <dbReference type="EMBL" id="PIY72350.1"/>
    </source>
</evidence>
<reference evidence="4" key="1">
    <citation type="submission" date="2017-09" db="EMBL/GenBank/DDBJ databases">
        <title>Depth-based differentiation of microbial function through sediment-hosted aquifers and enrichment of novel symbionts in the deep terrestrial subsurface.</title>
        <authorList>
            <person name="Probst A.J."/>
            <person name="Ladd B."/>
            <person name="Jarett J.K."/>
            <person name="Geller-Mcgrath D.E."/>
            <person name="Sieber C.M.K."/>
            <person name="Emerson J.B."/>
            <person name="Anantharaman K."/>
            <person name="Thomas B.C."/>
            <person name="Malmstrom R."/>
            <person name="Stieglmeier M."/>
            <person name="Klingl A."/>
            <person name="Woyke T."/>
            <person name="Ryan C.M."/>
            <person name="Banfield J.F."/>
        </authorList>
    </citation>
    <scope>NUCLEOTIDE SEQUENCE [LARGE SCALE GENOMIC DNA]</scope>
</reference>
<dbReference type="Pfam" id="PF08223">
    <property type="entry name" value="PaaX_C"/>
    <property type="match status" value="1"/>
</dbReference>
<feature type="domain" description="Transcriptional repressor PaaX-like C-terminal" evidence="1">
    <location>
        <begin position="177"/>
        <end position="248"/>
    </location>
</feature>
<name>A0A2M7QKH2_9BACT</name>